<gene>
    <name evidence="1" type="ORF">F902_02534</name>
</gene>
<dbReference type="EMBL" id="APRN01000036">
    <property type="protein sequence ID" value="ENX58134.1"/>
    <property type="molecule type" value="Genomic_DNA"/>
</dbReference>
<name>N9RJK4_9GAMM</name>
<comment type="caution">
    <text evidence="1">The sequence shown here is derived from an EMBL/GenBank/DDBJ whole genome shotgun (WGS) entry which is preliminary data.</text>
</comment>
<accession>N9RJK4</accession>
<evidence type="ECO:0000313" key="2">
    <source>
        <dbReference type="Proteomes" id="UP000013084"/>
    </source>
</evidence>
<organism evidence="1 2">
    <name type="scientific">Acinetobacter higginsii</name>
    <dbReference type="NCBI Taxonomy" id="70347"/>
    <lineage>
        <taxon>Bacteria</taxon>
        <taxon>Pseudomonadati</taxon>
        <taxon>Pseudomonadota</taxon>
        <taxon>Gammaproteobacteria</taxon>
        <taxon>Moraxellales</taxon>
        <taxon>Moraxellaceae</taxon>
        <taxon>Acinetobacter</taxon>
    </lineage>
</organism>
<protein>
    <submittedName>
        <fullName evidence="1">Uncharacterized protein</fullName>
    </submittedName>
</protein>
<dbReference type="AlphaFoldDB" id="N9RJK4"/>
<proteinExistence type="predicted"/>
<sequence length="45" mass="5630">MFLRKWEKTLSNYQRVLNKFYFKSSQNFVYAIVTNVELEELIYQF</sequence>
<keyword evidence="2" id="KW-1185">Reference proteome</keyword>
<dbReference type="HOGENOM" id="CLU_3194908_0_0_6"/>
<reference evidence="1 2" key="1">
    <citation type="submission" date="2013-02" db="EMBL/GenBank/DDBJ databases">
        <title>The Genome Sequence of Acinetobacter sp. CIP 70.18.</title>
        <authorList>
            <consortium name="The Broad Institute Genome Sequencing Platform"/>
            <consortium name="The Broad Institute Genome Sequencing Center for Infectious Disease"/>
            <person name="Cerqueira G."/>
            <person name="Feldgarden M."/>
            <person name="Courvalin P."/>
            <person name="Perichon B."/>
            <person name="Grillot-Courvalin C."/>
            <person name="Clermont D."/>
            <person name="Rocha E."/>
            <person name="Yoon E.-J."/>
            <person name="Nemec A."/>
            <person name="Walker B."/>
            <person name="Young S.K."/>
            <person name="Zeng Q."/>
            <person name="Gargeya S."/>
            <person name="Fitzgerald M."/>
            <person name="Haas B."/>
            <person name="Abouelleil A."/>
            <person name="Alvarado L."/>
            <person name="Arachchi H.M."/>
            <person name="Berlin A.M."/>
            <person name="Chapman S.B."/>
            <person name="Dewar J."/>
            <person name="Goldberg J."/>
            <person name="Griggs A."/>
            <person name="Gujja S."/>
            <person name="Hansen M."/>
            <person name="Howarth C."/>
            <person name="Imamovic A."/>
            <person name="Larimer J."/>
            <person name="McCowan C."/>
            <person name="Murphy C."/>
            <person name="Neiman D."/>
            <person name="Pearson M."/>
            <person name="Priest M."/>
            <person name="Roberts A."/>
            <person name="Saif S."/>
            <person name="Shea T."/>
            <person name="Sisk P."/>
            <person name="Sykes S."/>
            <person name="Wortman J."/>
            <person name="Nusbaum C."/>
            <person name="Birren B."/>
        </authorList>
    </citation>
    <scope>NUCLEOTIDE SEQUENCE [LARGE SCALE GENOMIC DNA]</scope>
    <source>
        <strain evidence="1 2">CIP 70.18</strain>
    </source>
</reference>
<dbReference type="Proteomes" id="UP000013084">
    <property type="component" value="Unassembled WGS sequence"/>
</dbReference>
<evidence type="ECO:0000313" key="1">
    <source>
        <dbReference type="EMBL" id="ENX58134.1"/>
    </source>
</evidence>